<evidence type="ECO:0000256" key="4">
    <source>
        <dbReference type="ARBA" id="ARBA00022825"/>
    </source>
</evidence>
<dbReference type="Gene3D" id="2.40.10.10">
    <property type="entry name" value="Trypsin-like serine proteases"/>
    <property type="match status" value="2"/>
</dbReference>
<proteinExistence type="inferred from homology"/>
<evidence type="ECO:0000256" key="3">
    <source>
        <dbReference type="ARBA" id="ARBA00022801"/>
    </source>
</evidence>
<dbReference type="EMBL" id="UFQS01000689">
    <property type="protein sequence ID" value="SSX06235.1"/>
    <property type="molecule type" value="Genomic_DNA"/>
</dbReference>
<dbReference type="GO" id="GO:0006508">
    <property type="term" value="P:proteolysis"/>
    <property type="evidence" value="ECO:0007669"/>
    <property type="project" value="UniProtKB-KW"/>
</dbReference>
<dbReference type="InterPro" id="IPR009003">
    <property type="entry name" value="Peptidase_S1_PA"/>
</dbReference>
<keyword evidence="5" id="KW-1015">Disulfide bond</keyword>
<comment type="similarity">
    <text evidence="6">Belongs to the peptidase S1 family. CLIP subfamily.</text>
</comment>
<evidence type="ECO:0000313" key="9">
    <source>
        <dbReference type="EMBL" id="SSX06235.1"/>
    </source>
</evidence>
<dbReference type="GO" id="GO:0007586">
    <property type="term" value="P:digestion"/>
    <property type="evidence" value="ECO:0007669"/>
    <property type="project" value="UniProtKB-KW"/>
</dbReference>
<evidence type="ECO:0000256" key="1">
    <source>
        <dbReference type="ARBA" id="ARBA00022670"/>
    </source>
</evidence>
<evidence type="ECO:0000256" key="6">
    <source>
        <dbReference type="ARBA" id="ARBA00024195"/>
    </source>
</evidence>
<gene>
    <name evidence="10" type="primary">CSON013595</name>
</gene>
<dbReference type="FunFam" id="2.40.10.10:FF:000068">
    <property type="entry name" value="transmembrane protease serine 2"/>
    <property type="match status" value="2"/>
</dbReference>
<dbReference type="OMA" id="FGENPTH"/>
<evidence type="ECO:0000259" key="8">
    <source>
        <dbReference type="PROSITE" id="PS50240"/>
    </source>
</evidence>
<dbReference type="InterPro" id="IPR001314">
    <property type="entry name" value="Peptidase_S1A"/>
</dbReference>
<evidence type="ECO:0000256" key="5">
    <source>
        <dbReference type="ARBA" id="ARBA00023157"/>
    </source>
</evidence>
<feature type="domain" description="Peptidase S1" evidence="8">
    <location>
        <begin position="18"/>
        <end position="435"/>
    </location>
</feature>
<name>A0A336MCE7_CULSO</name>
<dbReference type="InterPro" id="IPR018114">
    <property type="entry name" value="TRYPSIN_HIS"/>
</dbReference>
<evidence type="ECO:0000313" key="10">
    <source>
        <dbReference type="EMBL" id="SSX26589.1"/>
    </source>
</evidence>
<reference evidence="10" key="2">
    <citation type="submission" date="2018-07" db="EMBL/GenBank/DDBJ databases">
        <authorList>
            <person name="Quirk P.G."/>
            <person name="Krulwich T.A."/>
        </authorList>
    </citation>
    <scope>NUCLEOTIDE SEQUENCE</scope>
</reference>
<evidence type="ECO:0000256" key="7">
    <source>
        <dbReference type="RuleBase" id="RU363034"/>
    </source>
</evidence>
<keyword evidence="4 7" id="KW-0720">Serine protease</keyword>
<dbReference type="PANTHER" id="PTHR24276:SF91">
    <property type="entry name" value="AT26814P-RELATED"/>
    <property type="match status" value="1"/>
</dbReference>
<protein>
    <submittedName>
        <fullName evidence="10">CSON013595 protein</fullName>
    </submittedName>
</protein>
<dbReference type="InterPro" id="IPR043504">
    <property type="entry name" value="Peptidase_S1_PA_chymotrypsin"/>
</dbReference>
<accession>A0A336MCE7</accession>
<dbReference type="PROSITE" id="PS00135">
    <property type="entry name" value="TRYPSIN_SER"/>
    <property type="match status" value="2"/>
</dbReference>
<dbReference type="AlphaFoldDB" id="A0A336MCE7"/>
<keyword evidence="1 7" id="KW-0645">Protease</keyword>
<dbReference type="PRINTS" id="PR00722">
    <property type="entry name" value="CHYMOTRYPSIN"/>
</dbReference>
<dbReference type="Pfam" id="PF00089">
    <property type="entry name" value="Trypsin"/>
    <property type="match status" value="2"/>
</dbReference>
<reference evidence="9" key="1">
    <citation type="submission" date="2018-04" db="EMBL/GenBank/DDBJ databases">
        <authorList>
            <person name="Go L.Y."/>
            <person name="Mitchell J.A."/>
        </authorList>
    </citation>
    <scope>NUCLEOTIDE SEQUENCE</scope>
    <source>
        <tissue evidence="9">Whole organism</tissue>
    </source>
</reference>
<dbReference type="EMBL" id="UFQT01000689">
    <property type="protein sequence ID" value="SSX26589.1"/>
    <property type="molecule type" value="Genomic_DNA"/>
</dbReference>
<keyword evidence="3 7" id="KW-0378">Hydrolase</keyword>
<dbReference type="InterPro" id="IPR033116">
    <property type="entry name" value="TRYPSIN_SER"/>
</dbReference>
<dbReference type="PROSITE" id="PS00134">
    <property type="entry name" value="TRYPSIN_HIS"/>
    <property type="match status" value="1"/>
</dbReference>
<dbReference type="VEuPathDB" id="VectorBase:CSON013595"/>
<evidence type="ECO:0000256" key="2">
    <source>
        <dbReference type="ARBA" id="ARBA00022757"/>
    </source>
</evidence>
<dbReference type="InterPro" id="IPR050430">
    <property type="entry name" value="Peptidase_S1"/>
</dbReference>
<dbReference type="SUPFAM" id="SSF50494">
    <property type="entry name" value="Trypsin-like serine proteases"/>
    <property type="match status" value="2"/>
</dbReference>
<dbReference type="PROSITE" id="PS50240">
    <property type="entry name" value="TRYPSIN_DOM"/>
    <property type="match status" value="1"/>
</dbReference>
<dbReference type="CDD" id="cd00190">
    <property type="entry name" value="Tryp_SPc"/>
    <property type="match status" value="2"/>
</dbReference>
<dbReference type="PANTHER" id="PTHR24276">
    <property type="entry name" value="POLYSERASE-RELATED"/>
    <property type="match status" value="1"/>
</dbReference>
<keyword evidence="2" id="KW-0222">Digestion</keyword>
<dbReference type="GO" id="GO:0004252">
    <property type="term" value="F:serine-type endopeptidase activity"/>
    <property type="evidence" value="ECO:0007669"/>
    <property type="project" value="InterPro"/>
</dbReference>
<dbReference type="InterPro" id="IPR001254">
    <property type="entry name" value="Trypsin_dom"/>
</dbReference>
<organism evidence="10">
    <name type="scientific">Culicoides sonorensis</name>
    <name type="common">Biting midge</name>
    <dbReference type="NCBI Taxonomy" id="179676"/>
    <lineage>
        <taxon>Eukaryota</taxon>
        <taxon>Metazoa</taxon>
        <taxon>Ecdysozoa</taxon>
        <taxon>Arthropoda</taxon>
        <taxon>Hexapoda</taxon>
        <taxon>Insecta</taxon>
        <taxon>Pterygota</taxon>
        <taxon>Neoptera</taxon>
        <taxon>Endopterygota</taxon>
        <taxon>Diptera</taxon>
        <taxon>Nematocera</taxon>
        <taxon>Chironomoidea</taxon>
        <taxon>Ceratopogonidae</taxon>
        <taxon>Ceratopogoninae</taxon>
        <taxon>Culicoides</taxon>
        <taxon>Monoculicoides</taxon>
    </lineage>
</organism>
<sequence>MWKWTAKWLSFDEPSRRIFGGMPAKPGQFPFQVSLRILFNHFCGGVILGDKWILTAAHCLEVFGEFPSYITVSYGTILNTGKESVYPIIKYIQHEKFKIGKSFNYDIGLVKLKCKILFNELVQPIKIYRGPIQPGDEVTTSGWGSVESGDQPQILQHLKVRIISHKMCKAQLKKLGRNIICTQSQVGYGTCVGDSGGPLTKDNKLLGLISFYHDDQSGEDDNCGNGWPIGYHFCSGAILSRKWIVTVANCFNEVKEDTISITVAYGTINNTGHEPTHTIDKIIIHEMYKNNEAGHNFDIALIKLKCPISFNEFVQPIKINIGSIETGDDATMSGWGDTEFGENPTHLKYLNVQLISNERCKSQFRKLKENIICSKVPAGKGACTGDSGSPIVKENKLVGLIPFNVVTNEVKCASGDPSGSIQVSKFIDWIKDKMKCPNMKRSWFN</sequence>
<dbReference type="SMART" id="SM00020">
    <property type="entry name" value="Tryp_SPc"/>
    <property type="match status" value="2"/>
</dbReference>